<reference evidence="2" key="1">
    <citation type="journal article" date="2022" name="Int. J. Mol. Sci.">
        <title>Draft Genome of Tanacetum Coccineum: Genomic Comparison of Closely Related Tanacetum-Family Plants.</title>
        <authorList>
            <person name="Yamashiro T."/>
            <person name="Shiraishi A."/>
            <person name="Nakayama K."/>
            <person name="Satake H."/>
        </authorList>
    </citation>
    <scope>NUCLEOTIDE SEQUENCE</scope>
</reference>
<keyword evidence="3" id="KW-1185">Reference proteome</keyword>
<feature type="non-terminal residue" evidence="2">
    <location>
        <position position="1"/>
    </location>
</feature>
<dbReference type="Proteomes" id="UP001151760">
    <property type="component" value="Unassembled WGS sequence"/>
</dbReference>
<name>A0ABQ5BS96_9ASTR</name>
<feature type="region of interest" description="Disordered" evidence="1">
    <location>
        <begin position="319"/>
        <end position="344"/>
    </location>
</feature>
<proteinExistence type="predicted"/>
<evidence type="ECO:0000313" key="3">
    <source>
        <dbReference type="Proteomes" id="UP001151760"/>
    </source>
</evidence>
<evidence type="ECO:0008006" key="4">
    <source>
        <dbReference type="Google" id="ProtNLM"/>
    </source>
</evidence>
<organism evidence="2 3">
    <name type="scientific">Tanacetum coccineum</name>
    <dbReference type="NCBI Taxonomy" id="301880"/>
    <lineage>
        <taxon>Eukaryota</taxon>
        <taxon>Viridiplantae</taxon>
        <taxon>Streptophyta</taxon>
        <taxon>Embryophyta</taxon>
        <taxon>Tracheophyta</taxon>
        <taxon>Spermatophyta</taxon>
        <taxon>Magnoliopsida</taxon>
        <taxon>eudicotyledons</taxon>
        <taxon>Gunneridae</taxon>
        <taxon>Pentapetalae</taxon>
        <taxon>asterids</taxon>
        <taxon>campanulids</taxon>
        <taxon>Asterales</taxon>
        <taxon>Asteraceae</taxon>
        <taxon>Asteroideae</taxon>
        <taxon>Anthemideae</taxon>
        <taxon>Anthemidinae</taxon>
        <taxon>Tanacetum</taxon>
    </lineage>
</organism>
<accession>A0ABQ5BS96</accession>
<evidence type="ECO:0000256" key="1">
    <source>
        <dbReference type="SAM" id="MobiDB-lite"/>
    </source>
</evidence>
<dbReference type="PANTHER" id="PTHR11439:SF496">
    <property type="entry name" value="RNA-DIRECTED DNA POLYMERASE"/>
    <property type="match status" value="1"/>
</dbReference>
<comment type="caution">
    <text evidence="2">The sequence shown here is derived from an EMBL/GenBank/DDBJ whole genome shotgun (WGS) entry which is preliminary data.</text>
</comment>
<evidence type="ECO:0000313" key="2">
    <source>
        <dbReference type="EMBL" id="GJT16473.1"/>
    </source>
</evidence>
<gene>
    <name evidence="2" type="ORF">Tco_0875179</name>
</gene>
<dbReference type="PANTHER" id="PTHR11439">
    <property type="entry name" value="GAG-POL-RELATED RETROTRANSPOSON"/>
    <property type="match status" value="1"/>
</dbReference>
<protein>
    <recommendedName>
        <fullName evidence="4">Retrotransposon protein, putative, Ty1-copia subclass</fullName>
    </recommendedName>
</protein>
<reference evidence="2" key="2">
    <citation type="submission" date="2022-01" db="EMBL/GenBank/DDBJ databases">
        <authorList>
            <person name="Yamashiro T."/>
            <person name="Shiraishi A."/>
            <person name="Satake H."/>
            <person name="Nakayama K."/>
        </authorList>
    </citation>
    <scope>NUCLEOTIDE SEQUENCE</scope>
</reference>
<dbReference type="EMBL" id="BQNB010013477">
    <property type="protein sequence ID" value="GJT16473.1"/>
    <property type="molecule type" value="Genomic_DNA"/>
</dbReference>
<sequence length="480" mass="54882">YGILVSKNDVLYFNAIPCDGIYEIDMLNLLPNVNSFSNVSNKRATHNLDFTYLWNYRLAHISKKRNEKHKHDGLFRSTDSESFDQSISCLSGKMTRKPFPHRTKRAINFLGLIHTDVYGPLRHVSRQGPSNFITFMDDNSHHGYGCEALMKRDTLDKLQQSYVKCIFVGYPKETLGYVDEEKEGLRGAKKLKQGADYLYMGNGICSQVGAFGSFNLVLPNGLVICLDNCHHAPTITRGVVSVSRLVDNGFIQCFTDYGILVSKDDVLYFNTIPCDGYPKETLGYYFYFPPKNKIAVARYVEFLEKNLVSQEASGKAVELREIQDEDTSTSKNTSKNLVEPEGFEPPQEYVAPFRRSVTPKEVKHMKNVPYLAVESNMCAVRYTRTNVVFAQYITSRFQQDRGKPHWTTVKSILKYLRNTKDIFLVYGGNLEAELIVTCYCDFRFETDRDDIKSHRGYIFILNGGTVDWKSSKQSTLQCMQ</sequence>